<organism evidence="1">
    <name type="scientific">Hymenopteran arli-related virus OKIAV100</name>
    <dbReference type="NCBI Taxonomy" id="2792564"/>
    <lineage>
        <taxon>Viruses</taxon>
        <taxon>Riboviria</taxon>
        <taxon>Orthornavirae</taxon>
        <taxon>Negarnaviricota</taxon>
        <taxon>Haploviricotina</taxon>
        <taxon>Monjiviricetes</taxon>
        <taxon>Mononegavirales</taxon>
        <taxon>Lispiviridae</taxon>
        <taxon>Anicalvirus</taxon>
        <taxon>Anicalvirus hesdarense</taxon>
    </lineage>
</organism>
<accession>A0A7T0M3L5</accession>
<reference evidence="1" key="1">
    <citation type="journal article" date="2019" name="PLoS Pathog.">
        <title>Re-assessing the diversity of negative strand RNA viruses in insects.</title>
        <authorList>
            <person name="Kafer S."/>
            <person name="Paraskevopoulou S."/>
            <person name="Zirkel F."/>
            <person name="Wieseke N."/>
            <person name="Donath A."/>
            <person name="Petersen M."/>
            <person name="Jones T.C."/>
            <person name="Liu S."/>
            <person name="Zhou X."/>
            <person name="Middendorf M."/>
            <person name="Junglen S."/>
            <person name="Misof B."/>
            <person name="Drosten C."/>
        </authorList>
    </citation>
    <scope>NUCLEOTIDE SEQUENCE</scope>
    <source>
        <strain evidence="1">OKIAV100</strain>
    </source>
</reference>
<proteinExistence type="predicted"/>
<dbReference type="EMBL" id="MW288216">
    <property type="protein sequence ID" value="QPL15363.1"/>
    <property type="molecule type" value="Viral_cRNA"/>
</dbReference>
<evidence type="ECO:0000313" key="1">
    <source>
        <dbReference type="EMBL" id="QPL15363.1"/>
    </source>
</evidence>
<sequence length="128" mass="14744">MVQYILFEYIIKDTQTGFAYTGTTVLGETSVGKIMPEHELKKLIICGLSQVSVVYTTRLYIYFTLSNVNGLAVDWKESHKFRDPGNLYYKIDVAKNLGLRKHHTRSGNFVVRDYDIKFCGKDDHITLE</sequence>
<protein>
    <submittedName>
        <fullName evidence="1">Uncharacterized protein</fullName>
    </submittedName>
</protein>
<name>A0A7T0M3L5_9MONO</name>